<feature type="domain" description="HTH gntR-type" evidence="4">
    <location>
        <begin position="4"/>
        <end position="72"/>
    </location>
</feature>
<dbReference type="InterPro" id="IPR028978">
    <property type="entry name" value="Chorismate_lyase_/UTRA_dom_sf"/>
</dbReference>
<dbReference type="Gene3D" id="1.10.10.10">
    <property type="entry name" value="Winged helix-like DNA-binding domain superfamily/Winged helix DNA-binding domain"/>
    <property type="match status" value="1"/>
</dbReference>
<gene>
    <name evidence="5" type="ORF">IAA45_01010</name>
</gene>
<proteinExistence type="predicted"/>
<dbReference type="PANTHER" id="PTHR44846:SF17">
    <property type="entry name" value="GNTR-FAMILY TRANSCRIPTIONAL REGULATOR"/>
    <property type="match status" value="1"/>
</dbReference>
<dbReference type="SUPFAM" id="SSF46785">
    <property type="entry name" value="Winged helix' DNA-binding domain"/>
    <property type="match status" value="1"/>
</dbReference>
<dbReference type="EMBL" id="DXEX01000026">
    <property type="protein sequence ID" value="HIX58286.1"/>
    <property type="molecule type" value="Genomic_DNA"/>
</dbReference>
<evidence type="ECO:0000259" key="4">
    <source>
        <dbReference type="PROSITE" id="PS50949"/>
    </source>
</evidence>
<protein>
    <submittedName>
        <fullName evidence="5">GntR family transcriptional regulator</fullName>
    </submittedName>
</protein>
<reference evidence="5" key="2">
    <citation type="submission" date="2021-04" db="EMBL/GenBank/DDBJ databases">
        <authorList>
            <person name="Gilroy R."/>
        </authorList>
    </citation>
    <scope>NUCLEOTIDE SEQUENCE</scope>
    <source>
        <strain evidence="5">ChiSjej1B19-8411</strain>
    </source>
</reference>
<dbReference type="InterPro" id="IPR011663">
    <property type="entry name" value="UTRA"/>
</dbReference>
<dbReference type="Pfam" id="PF00392">
    <property type="entry name" value="GntR"/>
    <property type="match status" value="1"/>
</dbReference>
<keyword evidence="2" id="KW-0238">DNA-binding</keyword>
<comment type="caution">
    <text evidence="5">The sequence shown here is derived from an EMBL/GenBank/DDBJ whole genome shotgun (WGS) entry which is preliminary data.</text>
</comment>
<evidence type="ECO:0000256" key="3">
    <source>
        <dbReference type="ARBA" id="ARBA00023163"/>
    </source>
</evidence>
<name>A0A9D2B2Q0_9FIRM</name>
<keyword evidence="3" id="KW-0804">Transcription</keyword>
<dbReference type="PANTHER" id="PTHR44846">
    <property type="entry name" value="MANNOSYL-D-GLYCERATE TRANSPORT/METABOLISM SYSTEM REPRESSOR MNGR-RELATED"/>
    <property type="match status" value="1"/>
</dbReference>
<evidence type="ECO:0000313" key="6">
    <source>
        <dbReference type="Proteomes" id="UP000886817"/>
    </source>
</evidence>
<dbReference type="InterPro" id="IPR000524">
    <property type="entry name" value="Tscrpt_reg_HTH_GntR"/>
</dbReference>
<organism evidence="5 6">
    <name type="scientific">Candidatus Blautia gallistercoris</name>
    <dbReference type="NCBI Taxonomy" id="2838490"/>
    <lineage>
        <taxon>Bacteria</taxon>
        <taxon>Bacillati</taxon>
        <taxon>Bacillota</taxon>
        <taxon>Clostridia</taxon>
        <taxon>Lachnospirales</taxon>
        <taxon>Lachnospiraceae</taxon>
        <taxon>Blautia</taxon>
    </lineage>
</organism>
<dbReference type="Gene3D" id="3.40.1410.10">
    <property type="entry name" value="Chorismate lyase-like"/>
    <property type="match status" value="1"/>
</dbReference>
<dbReference type="Proteomes" id="UP000886817">
    <property type="component" value="Unassembled WGS sequence"/>
</dbReference>
<dbReference type="SUPFAM" id="SSF64288">
    <property type="entry name" value="Chorismate lyase-like"/>
    <property type="match status" value="1"/>
</dbReference>
<dbReference type="GO" id="GO:0003700">
    <property type="term" value="F:DNA-binding transcription factor activity"/>
    <property type="evidence" value="ECO:0007669"/>
    <property type="project" value="InterPro"/>
</dbReference>
<dbReference type="InterPro" id="IPR036390">
    <property type="entry name" value="WH_DNA-bd_sf"/>
</dbReference>
<reference evidence="5" key="1">
    <citation type="journal article" date="2021" name="PeerJ">
        <title>Extensive microbial diversity within the chicken gut microbiome revealed by metagenomics and culture.</title>
        <authorList>
            <person name="Gilroy R."/>
            <person name="Ravi A."/>
            <person name="Getino M."/>
            <person name="Pursley I."/>
            <person name="Horton D.L."/>
            <person name="Alikhan N.F."/>
            <person name="Baker D."/>
            <person name="Gharbi K."/>
            <person name="Hall N."/>
            <person name="Watson M."/>
            <person name="Adriaenssens E.M."/>
            <person name="Foster-Nyarko E."/>
            <person name="Jarju S."/>
            <person name="Secka A."/>
            <person name="Antonio M."/>
            <person name="Oren A."/>
            <person name="Chaudhuri R.R."/>
            <person name="La Ragione R."/>
            <person name="Hildebrand F."/>
            <person name="Pallen M.J."/>
        </authorList>
    </citation>
    <scope>NUCLEOTIDE SEQUENCE</scope>
    <source>
        <strain evidence="5">ChiSjej1B19-8411</strain>
    </source>
</reference>
<accession>A0A9D2B2Q0</accession>
<dbReference type="InterPro" id="IPR036388">
    <property type="entry name" value="WH-like_DNA-bd_sf"/>
</dbReference>
<keyword evidence="1" id="KW-0805">Transcription regulation</keyword>
<dbReference type="SMART" id="SM00866">
    <property type="entry name" value="UTRA"/>
    <property type="match status" value="1"/>
</dbReference>
<dbReference type="PROSITE" id="PS50949">
    <property type="entry name" value="HTH_GNTR"/>
    <property type="match status" value="1"/>
</dbReference>
<dbReference type="GO" id="GO:0003677">
    <property type="term" value="F:DNA binding"/>
    <property type="evidence" value="ECO:0007669"/>
    <property type="project" value="UniProtKB-KW"/>
</dbReference>
<dbReference type="AlphaFoldDB" id="A0A9D2B2Q0"/>
<dbReference type="GO" id="GO:0045892">
    <property type="term" value="P:negative regulation of DNA-templated transcription"/>
    <property type="evidence" value="ECO:0007669"/>
    <property type="project" value="TreeGrafter"/>
</dbReference>
<evidence type="ECO:0000256" key="2">
    <source>
        <dbReference type="ARBA" id="ARBA00023125"/>
    </source>
</evidence>
<dbReference type="InterPro" id="IPR050679">
    <property type="entry name" value="Bact_HTH_transcr_reg"/>
</dbReference>
<dbReference type="Pfam" id="PF07702">
    <property type="entry name" value="UTRA"/>
    <property type="match status" value="1"/>
</dbReference>
<sequence length="235" mass="27083">MKKKWTWNTIADDLKKSFEQNHYKNGDRMPGETKLADHYHVAPAEIRKAYEYLRSQGYLYTMLGYGSYFFGKREKVRLCMNNESFTRQMAALHLPVETRNISCQKLREDSLIHAMLEVDTSEPVYKITRLHLLDETPIAVQISYLAEDLFPCIAEDGSSITSVFDYIRSCGYLHLTSVTPQLSISSLTKKERSLLNIKGYAPSLVLTSRRCSQPSGIIVEVSRTIYRSDQFLFEL</sequence>
<evidence type="ECO:0000313" key="5">
    <source>
        <dbReference type="EMBL" id="HIX58286.1"/>
    </source>
</evidence>
<evidence type="ECO:0000256" key="1">
    <source>
        <dbReference type="ARBA" id="ARBA00023015"/>
    </source>
</evidence>